<proteinExistence type="predicted"/>
<dbReference type="RefSeq" id="WP_166984728.1">
    <property type="nucleotide sequence ID" value="NZ_CP061169.1"/>
</dbReference>
<protein>
    <submittedName>
        <fullName evidence="1">Uncharacterized protein</fullName>
    </submittedName>
</protein>
<evidence type="ECO:0000313" key="2">
    <source>
        <dbReference type="Proteomes" id="UP000662814"/>
    </source>
</evidence>
<reference evidence="1 2" key="1">
    <citation type="submission" date="2020-12" db="EMBL/GenBank/DDBJ databases">
        <title>Microbacterium sp. HY060.</title>
        <authorList>
            <person name="Zhou J."/>
        </authorList>
    </citation>
    <scope>NUCLEOTIDE SEQUENCE [LARGE SCALE GENOMIC DNA]</scope>
    <source>
        <strain evidence="1 2">HY60</strain>
    </source>
</reference>
<dbReference type="EMBL" id="CP061169">
    <property type="protein sequence ID" value="QPZ40413.1"/>
    <property type="molecule type" value="Genomic_DNA"/>
</dbReference>
<name>A0ABX6YNU7_9MICO</name>
<gene>
    <name evidence="1" type="ORF">HCR76_01820</name>
</gene>
<keyword evidence="2" id="KW-1185">Reference proteome</keyword>
<accession>A0ABX6YNU7</accession>
<dbReference type="Proteomes" id="UP000662814">
    <property type="component" value="Chromosome"/>
</dbReference>
<evidence type="ECO:0000313" key="1">
    <source>
        <dbReference type="EMBL" id="QPZ40413.1"/>
    </source>
</evidence>
<organism evidence="1 2">
    <name type="scientific">Paramicrobacterium chengjingii</name>
    <dbReference type="NCBI Taxonomy" id="2769067"/>
    <lineage>
        <taxon>Bacteria</taxon>
        <taxon>Bacillati</taxon>
        <taxon>Actinomycetota</taxon>
        <taxon>Actinomycetes</taxon>
        <taxon>Micrococcales</taxon>
        <taxon>Microbacteriaceae</taxon>
        <taxon>Paramicrobacterium</taxon>
    </lineage>
</organism>
<sequence length="77" mass="8628">MRRPDGLSGRQRVLGVVGFFMRRYGYPVAPLVIDMILGPMAEEQRLAAEDLATREREAISIEAQVTEGAHRSGRQED</sequence>